<dbReference type="InterPro" id="IPR029063">
    <property type="entry name" value="SAM-dependent_MTases_sf"/>
</dbReference>
<gene>
    <name evidence="7" type="ORF">SXIM_16510</name>
</gene>
<evidence type="ECO:0000256" key="5">
    <source>
        <dbReference type="ARBA" id="ARBA00023098"/>
    </source>
</evidence>
<evidence type="ECO:0000256" key="4">
    <source>
        <dbReference type="ARBA" id="ARBA00022691"/>
    </source>
</evidence>
<dbReference type="CDD" id="cd02440">
    <property type="entry name" value="AdoMet_MTases"/>
    <property type="match status" value="1"/>
</dbReference>
<name>A0A0F7FSJ5_9ACTN</name>
<evidence type="ECO:0000256" key="6">
    <source>
        <dbReference type="SAM" id="MobiDB-lite"/>
    </source>
</evidence>
<dbReference type="InterPro" id="IPR003333">
    <property type="entry name" value="CMAS"/>
</dbReference>
<dbReference type="AlphaFoldDB" id="A0A0F7FSJ5"/>
<dbReference type="PANTHER" id="PTHR43667:SF1">
    <property type="entry name" value="CYCLOPROPANE-FATTY-ACYL-PHOSPHOLIPID SYNTHASE"/>
    <property type="match status" value="1"/>
</dbReference>
<dbReference type="PANTHER" id="PTHR43667">
    <property type="entry name" value="CYCLOPROPANE-FATTY-ACYL-PHOSPHOLIPID SYNTHASE"/>
    <property type="match status" value="1"/>
</dbReference>
<protein>
    <submittedName>
        <fullName evidence="7">Cyclopropane-fatty-acyl-phospholipid synthase</fullName>
    </submittedName>
</protein>
<reference evidence="7" key="1">
    <citation type="submission" date="2019-08" db="EMBL/GenBank/DDBJ databases">
        <title>Complete genome sequence of a mangrove-derived Streptomyces xiamenensis.</title>
        <authorList>
            <person name="Xu J."/>
        </authorList>
    </citation>
    <scope>NUCLEOTIDE SEQUENCE</scope>
    <source>
        <strain evidence="7">318</strain>
    </source>
</reference>
<dbReference type="Gene3D" id="3.40.50.150">
    <property type="entry name" value="Vaccinia Virus protein VP39"/>
    <property type="match status" value="1"/>
</dbReference>
<dbReference type="EMBL" id="CP009922">
    <property type="protein sequence ID" value="AKG43035.1"/>
    <property type="molecule type" value="Genomic_DNA"/>
</dbReference>
<accession>A0A0F7FSJ5</accession>
<comment type="similarity">
    <text evidence="1">Belongs to the CFA/CMAS family.</text>
</comment>
<keyword evidence="8" id="KW-1185">Reference proteome</keyword>
<feature type="region of interest" description="Disordered" evidence="6">
    <location>
        <begin position="1"/>
        <end position="20"/>
    </location>
</feature>
<dbReference type="PATRIC" id="fig|408015.6.peg.1687"/>
<keyword evidence="3" id="KW-0808">Transferase</keyword>
<evidence type="ECO:0000256" key="1">
    <source>
        <dbReference type="ARBA" id="ARBA00010815"/>
    </source>
</evidence>
<dbReference type="Pfam" id="PF02353">
    <property type="entry name" value="CMAS"/>
    <property type="match status" value="1"/>
</dbReference>
<evidence type="ECO:0000256" key="2">
    <source>
        <dbReference type="ARBA" id="ARBA00022603"/>
    </source>
</evidence>
<dbReference type="Proteomes" id="UP000034034">
    <property type="component" value="Chromosome"/>
</dbReference>
<dbReference type="RefSeq" id="WP_078846870.1">
    <property type="nucleotide sequence ID" value="NZ_CP009922.3"/>
</dbReference>
<dbReference type="GO" id="GO:0008610">
    <property type="term" value="P:lipid biosynthetic process"/>
    <property type="evidence" value="ECO:0007669"/>
    <property type="project" value="InterPro"/>
</dbReference>
<keyword evidence="5" id="KW-0443">Lipid metabolism</keyword>
<keyword evidence="2" id="KW-0489">Methyltransferase</keyword>
<evidence type="ECO:0000313" key="7">
    <source>
        <dbReference type="EMBL" id="AKG43035.1"/>
    </source>
</evidence>
<dbReference type="STRING" id="408015.SXIM_16510"/>
<evidence type="ECO:0000313" key="8">
    <source>
        <dbReference type="Proteomes" id="UP000034034"/>
    </source>
</evidence>
<dbReference type="PIRSF" id="PIRSF003085">
    <property type="entry name" value="CMAS"/>
    <property type="match status" value="1"/>
</dbReference>
<evidence type="ECO:0000256" key="3">
    <source>
        <dbReference type="ARBA" id="ARBA00022679"/>
    </source>
</evidence>
<dbReference type="HOGENOM" id="CLU_026434_3_0_11"/>
<dbReference type="GO" id="GO:0032259">
    <property type="term" value="P:methylation"/>
    <property type="evidence" value="ECO:0007669"/>
    <property type="project" value="UniProtKB-KW"/>
</dbReference>
<organism evidence="7 8">
    <name type="scientific">Streptomyces xiamenensis</name>
    <dbReference type="NCBI Taxonomy" id="408015"/>
    <lineage>
        <taxon>Bacteria</taxon>
        <taxon>Bacillati</taxon>
        <taxon>Actinomycetota</taxon>
        <taxon>Actinomycetes</taxon>
        <taxon>Kitasatosporales</taxon>
        <taxon>Streptomycetaceae</taxon>
        <taxon>Streptomyces</taxon>
    </lineage>
</organism>
<sequence length="310" mass="34866">MSTATTAHPAPRPAPGPAAVANQGATAEAIQHHYDVSDDFYALWLDSSLTYTCALYQDLADPDETLEQAQRRKLHHLIEESRADSARRVLDIGCGWGSLLRRLAEVHEVPRAVGLTLSATQAALVREQAPPGVEVRLEPWQEHRPEDGGYDAIISIGAFEHFAAPGLSRTERVAAYREFFERCAGWLPRGGRLALQTNVKGNNVVMDRTAVRDQLFIMEMIFPESEIPALSEVIHGSERQFDVVSLRNDAPHYSRTLREWHRRLVTRRTEAVALVGEETTAHYERYLSSAADHFDRRHLGLARITFEKVR</sequence>
<dbReference type="SUPFAM" id="SSF53335">
    <property type="entry name" value="S-adenosyl-L-methionine-dependent methyltransferases"/>
    <property type="match status" value="1"/>
</dbReference>
<dbReference type="KEGG" id="sxi:SXIM_16510"/>
<proteinExistence type="inferred from homology"/>
<keyword evidence="4" id="KW-0949">S-adenosyl-L-methionine</keyword>
<dbReference type="InterPro" id="IPR050723">
    <property type="entry name" value="CFA/CMAS"/>
</dbReference>
<dbReference type="GO" id="GO:0008168">
    <property type="term" value="F:methyltransferase activity"/>
    <property type="evidence" value="ECO:0007669"/>
    <property type="project" value="UniProtKB-KW"/>
</dbReference>